<dbReference type="EMBL" id="CP000931">
    <property type="protein sequence ID" value="ABZ78559.1"/>
    <property type="molecule type" value="Genomic_DNA"/>
</dbReference>
<gene>
    <name evidence="6" type="ordered locus">Shal_4019</name>
</gene>
<protein>
    <submittedName>
        <fullName evidence="6">Disulphide bond formation protein DsbB</fullName>
    </submittedName>
</protein>
<evidence type="ECO:0000256" key="3">
    <source>
        <dbReference type="ARBA" id="ARBA00022989"/>
    </source>
</evidence>
<accession>B0TKH3</accession>
<evidence type="ECO:0000256" key="4">
    <source>
        <dbReference type="ARBA" id="ARBA00023136"/>
    </source>
</evidence>
<dbReference type="AlphaFoldDB" id="B0TKH3"/>
<keyword evidence="2 5" id="KW-0812">Transmembrane</keyword>
<feature type="transmembrane region" description="Helical" evidence="5">
    <location>
        <begin position="149"/>
        <end position="167"/>
    </location>
</feature>
<reference evidence="6" key="1">
    <citation type="submission" date="2008-01" db="EMBL/GenBank/DDBJ databases">
        <title>Complete sequence of Shewanella halifaxensis HAW-EB4.</title>
        <authorList>
            <consortium name="US DOE Joint Genome Institute"/>
            <person name="Copeland A."/>
            <person name="Lucas S."/>
            <person name="Lapidus A."/>
            <person name="Glavina del Rio T."/>
            <person name="Dalin E."/>
            <person name="Tice H."/>
            <person name="Bruce D."/>
            <person name="Goodwin L."/>
            <person name="Pitluck S."/>
            <person name="Sims D."/>
            <person name="Brettin T."/>
            <person name="Detter J.C."/>
            <person name="Han C."/>
            <person name="Kuske C.R."/>
            <person name="Schmutz J."/>
            <person name="Larimer F."/>
            <person name="Land M."/>
            <person name="Hauser L."/>
            <person name="Kyrpides N."/>
            <person name="Kim E."/>
            <person name="Zhao J.-S."/>
            <person name="Richardson P."/>
        </authorList>
    </citation>
    <scope>NUCLEOTIDE SEQUENCE [LARGE SCALE GENOMIC DNA]</scope>
    <source>
        <strain evidence="6">HAW-EB4</strain>
    </source>
</reference>
<dbReference type="SUPFAM" id="SSF63829">
    <property type="entry name" value="Calcium-dependent phosphotriesterase"/>
    <property type="match status" value="1"/>
</dbReference>
<dbReference type="STRING" id="458817.Shal_4019"/>
<proteinExistence type="predicted"/>
<dbReference type="OrthoDB" id="5288276at2"/>
<dbReference type="RefSeq" id="WP_012279076.1">
    <property type="nucleotide sequence ID" value="NC_010334.1"/>
</dbReference>
<organism evidence="6 7">
    <name type="scientific">Shewanella halifaxensis (strain HAW-EB4)</name>
    <dbReference type="NCBI Taxonomy" id="458817"/>
    <lineage>
        <taxon>Bacteria</taxon>
        <taxon>Pseudomonadati</taxon>
        <taxon>Pseudomonadota</taxon>
        <taxon>Gammaproteobacteria</taxon>
        <taxon>Alteromonadales</taxon>
        <taxon>Shewanellaceae</taxon>
        <taxon>Shewanella</taxon>
    </lineage>
</organism>
<dbReference type="SUPFAM" id="SSF158442">
    <property type="entry name" value="DsbB-like"/>
    <property type="match status" value="1"/>
</dbReference>
<evidence type="ECO:0000313" key="7">
    <source>
        <dbReference type="Proteomes" id="UP000001317"/>
    </source>
</evidence>
<keyword evidence="7" id="KW-1185">Reference proteome</keyword>
<dbReference type="GO" id="GO:0016020">
    <property type="term" value="C:membrane"/>
    <property type="evidence" value="ECO:0007669"/>
    <property type="project" value="UniProtKB-SubCell"/>
</dbReference>
<feature type="transmembrane region" description="Helical" evidence="5">
    <location>
        <begin position="12"/>
        <end position="34"/>
    </location>
</feature>
<keyword evidence="4 5" id="KW-0472">Membrane</keyword>
<evidence type="ECO:0000256" key="1">
    <source>
        <dbReference type="ARBA" id="ARBA00004141"/>
    </source>
</evidence>
<dbReference type="eggNOG" id="COG1495">
    <property type="taxonomic scope" value="Bacteria"/>
</dbReference>
<dbReference type="Proteomes" id="UP000001317">
    <property type="component" value="Chromosome"/>
</dbReference>
<feature type="transmembrane region" description="Helical" evidence="5">
    <location>
        <begin position="70"/>
        <end position="88"/>
    </location>
</feature>
<comment type="subcellular location">
    <subcellularLocation>
        <location evidence="1">Membrane</location>
        <topology evidence="1">Multi-pass membrane protein</topology>
    </subcellularLocation>
</comment>
<feature type="transmembrane region" description="Helical" evidence="5">
    <location>
        <begin position="46"/>
        <end position="63"/>
    </location>
</feature>
<evidence type="ECO:0000256" key="5">
    <source>
        <dbReference type="SAM" id="Phobius"/>
    </source>
</evidence>
<dbReference type="HOGENOM" id="CLU_045364_0_0_6"/>
<evidence type="ECO:0000256" key="2">
    <source>
        <dbReference type="ARBA" id="ARBA00022692"/>
    </source>
</evidence>
<dbReference type="InterPro" id="IPR023380">
    <property type="entry name" value="DsbB-like_sf"/>
</dbReference>
<feature type="transmembrane region" description="Helical" evidence="5">
    <location>
        <begin position="108"/>
        <end position="129"/>
    </location>
</feature>
<dbReference type="Gene3D" id="1.20.1550.10">
    <property type="entry name" value="DsbB-like"/>
    <property type="match status" value="1"/>
</dbReference>
<dbReference type="KEGG" id="shl:Shal_4019"/>
<name>B0TKH3_SHEHH</name>
<dbReference type="InterPro" id="IPR003752">
    <property type="entry name" value="DiS_bond_form_DsbB/BdbC"/>
</dbReference>
<evidence type="ECO:0000313" key="6">
    <source>
        <dbReference type="EMBL" id="ABZ78559.1"/>
    </source>
</evidence>
<dbReference type="Pfam" id="PF02600">
    <property type="entry name" value="DsbB"/>
    <property type="match status" value="1"/>
</dbReference>
<dbReference type="GO" id="GO:0006457">
    <property type="term" value="P:protein folding"/>
    <property type="evidence" value="ECO:0007669"/>
    <property type="project" value="InterPro"/>
</dbReference>
<sequence>MNNHVFNKLASGASLAIMALPVGIACFFFGFILLDNPCAFCWQERTAMILIALTALYSVRYGLKPKYIAALVWLGVYGAFMAAVHTSINLGSDIGQGFSLKIMGAHTYTWALFVFVMVLVVVALLMFTLGNKFPDNAYGKKALDPLPKYAFIVFLVVIAGNIVQAFTQTGPAPFIGQDSPGRVSFNPQYMSWELDHWPTYAPNARGAYAIDNPDIDNWQQTTATFSSTPTLNLLNETQLPDEIKGRVTAIDYQADAKLYALTTSENWVYILDRNFKLLTQAQVDGMYMLHIEKLNGVSFTSENSLVVMGFNKAYAELILDPEQNWELNYRRFNESDVGMGETNRGQFSTIRAKTSYSLALGYSDKLDQFVTVTTRNELADNLVVSRFDKQDMTLAAESNLKGLTTLPQISGIHIEDAQAWILNNDAGEIMQLDLLNGQVSPLAILPQVNNPQGLLIKDQLVSTVSQINGKNILQTYGL</sequence>
<dbReference type="GO" id="GO:0015035">
    <property type="term" value="F:protein-disulfide reductase activity"/>
    <property type="evidence" value="ECO:0007669"/>
    <property type="project" value="InterPro"/>
</dbReference>
<keyword evidence="3 5" id="KW-1133">Transmembrane helix</keyword>